<gene>
    <name evidence="2" type="ORF">CSUB01_11522</name>
</gene>
<dbReference type="OrthoDB" id="4161186at2759"/>
<evidence type="ECO:0000313" key="2">
    <source>
        <dbReference type="EMBL" id="KDN60575.1"/>
    </source>
</evidence>
<dbReference type="Pfam" id="PF20516">
    <property type="entry name" value="PDDEXK_12"/>
    <property type="match status" value="1"/>
</dbReference>
<name>A0A066X3H3_COLSU</name>
<proteinExistence type="predicted"/>
<keyword evidence="3" id="KW-1185">Reference proteome</keyword>
<sequence length="246" mass="27328">MTTEPASQVPIFSNDSAKPYAHICSWLDHIVVDQKPDDDQDVIAVALRKRHRPLTPVSPDQMDHPSKRHRKAMPDETVIAKTYRSGSKFTLSIPGSSIGSAASSSQVSPIKQLADRQNQVAPSAILQYDTDEADVPLSLHTMWKDLSNYSKGVGVIPKSQKARITTEDPQIPMINSWFYADDEIRNKLGNAPSVAEVDYLLKEAKVCSNEGYCEASWNMIIHQRVLQLAVPLYAPKSTGKVSFIPW</sequence>
<dbReference type="Proteomes" id="UP000027238">
    <property type="component" value="Unassembled WGS sequence"/>
</dbReference>
<dbReference type="AlphaFoldDB" id="A0A066X3H3"/>
<organism evidence="2 3">
    <name type="scientific">Colletotrichum sublineola</name>
    <name type="common">Sorghum anthracnose fungus</name>
    <dbReference type="NCBI Taxonomy" id="1173701"/>
    <lineage>
        <taxon>Eukaryota</taxon>
        <taxon>Fungi</taxon>
        <taxon>Dikarya</taxon>
        <taxon>Ascomycota</taxon>
        <taxon>Pezizomycotina</taxon>
        <taxon>Sordariomycetes</taxon>
        <taxon>Hypocreomycetidae</taxon>
        <taxon>Glomerellales</taxon>
        <taxon>Glomerellaceae</taxon>
        <taxon>Colletotrichum</taxon>
        <taxon>Colletotrichum graminicola species complex</taxon>
    </lineage>
</organism>
<feature type="domain" description="PD-(D/E)XK nuclease-like" evidence="1">
    <location>
        <begin position="175"/>
        <end position="242"/>
    </location>
</feature>
<evidence type="ECO:0000313" key="3">
    <source>
        <dbReference type="Proteomes" id="UP000027238"/>
    </source>
</evidence>
<evidence type="ECO:0000259" key="1">
    <source>
        <dbReference type="Pfam" id="PF20516"/>
    </source>
</evidence>
<accession>A0A066X3H3</accession>
<dbReference type="EMBL" id="JMSE01001498">
    <property type="protein sequence ID" value="KDN60575.1"/>
    <property type="molecule type" value="Genomic_DNA"/>
</dbReference>
<dbReference type="InterPro" id="IPR046797">
    <property type="entry name" value="PDDEXK_12"/>
</dbReference>
<dbReference type="STRING" id="1173701.A0A066X3H3"/>
<protein>
    <recommendedName>
        <fullName evidence="1">PD-(D/E)XK nuclease-like domain-containing protein</fullName>
    </recommendedName>
</protein>
<comment type="caution">
    <text evidence="2">The sequence shown here is derived from an EMBL/GenBank/DDBJ whole genome shotgun (WGS) entry which is preliminary data.</text>
</comment>
<dbReference type="HOGENOM" id="CLU_1128996_0_0_1"/>
<reference evidence="3" key="1">
    <citation type="journal article" date="2014" name="Genome Announc.">
        <title>Draft genome sequence of Colletotrichum sublineola, a destructive pathogen of cultivated sorghum.</title>
        <authorList>
            <person name="Baroncelli R."/>
            <person name="Sanz-Martin J.M."/>
            <person name="Rech G.E."/>
            <person name="Sukno S.A."/>
            <person name="Thon M.R."/>
        </authorList>
    </citation>
    <scope>NUCLEOTIDE SEQUENCE [LARGE SCALE GENOMIC DNA]</scope>
    <source>
        <strain evidence="3">TX430BB</strain>
    </source>
</reference>